<proteinExistence type="predicted"/>
<sequence>MNFKQYLITICLITLIIAGCSKSSIDKIDVKSLKKKTIEKKESLEKIKKKVKTVNEKVKKVKK</sequence>
<evidence type="ECO:0008006" key="2">
    <source>
        <dbReference type="Google" id="ProtNLM"/>
    </source>
</evidence>
<gene>
    <name evidence="1" type="ORF">METZ01_LOCUS254855</name>
</gene>
<dbReference type="AlphaFoldDB" id="A0A382ITN6"/>
<reference evidence="1" key="1">
    <citation type="submission" date="2018-05" db="EMBL/GenBank/DDBJ databases">
        <authorList>
            <person name="Lanie J.A."/>
            <person name="Ng W.-L."/>
            <person name="Kazmierczak K.M."/>
            <person name="Andrzejewski T.M."/>
            <person name="Davidsen T.M."/>
            <person name="Wayne K.J."/>
            <person name="Tettelin H."/>
            <person name="Glass J.I."/>
            <person name="Rusch D."/>
            <person name="Podicherti R."/>
            <person name="Tsui H.-C.T."/>
            <person name="Winkler M.E."/>
        </authorList>
    </citation>
    <scope>NUCLEOTIDE SEQUENCE</scope>
</reference>
<name>A0A382ITN6_9ZZZZ</name>
<accession>A0A382ITN6</accession>
<dbReference type="EMBL" id="UINC01068978">
    <property type="protein sequence ID" value="SVC02001.1"/>
    <property type="molecule type" value="Genomic_DNA"/>
</dbReference>
<protein>
    <recommendedName>
        <fullName evidence="2">Lipoprotein</fullName>
    </recommendedName>
</protein>
<dbReference type="PROSITE" id="PS51257">
    <property type="entry name" value="PROKAR_LIPOPROTEIN"/>
    <property type="match status" value="1"/>
</dbReference>
<evidence type="ECO:0000313" key="1">
    <source>
        <dbReference type="EMBL" id="SVC02001.1"/>
    </source>
</evidence>
<organism evidence="1">
    <name type="scientific">marine metagenome</name>
    <dbReference type="NCBI Taxonomy" id="408172"/>
    <lineage>
        <taxon>unclassified sequences</taxon>
        <taxon>metagenomes</taxon>
        <taxon>ecological metagenomes</taxon>
    </lineage>
</organism>